<dbReference type="Pfam" id="PF13577">
    <property type="entry name" value="SnoaL_4"/>
    <property type="match status" value="1"/>
</dbReference>
<dbReference type="SUPFAM" id="SSF54427">
    <property type="entry name" value="NTF2-like"/>
    <property type="match status" value="1"/>
</dbReference>
<evidence type="ECO:0000313" key="3">
    <source>
        <dbReference type="Proteomes" id="UP000832097"/>
    </source>
</evidence>
<dbReference type="EMBL" id="CP094528">
    <property type="protein sequence ID" value="UOE44986.1"/>
    <property type="molecule type" value="Genomic_DNA"/>
</dbReference>
<accession>A0ABY4C496</accession>
<dbReference type="InterPro" id="IPR037401">
    <property type="entry name" value="SnoaL-like"/>
</dbReference>
<reference evidence="2 3" key="1">
    <citation type="submission" date="2022-03" db="EMBL/GenBank/DDBJ databases">
        <title>Mucilaginibacter sp. isolated from the gut of Protaetia brevitarsis seulensis larvae.</title>
        <authorList>
            <person name="Won M."/>
            <person name="Kim S.-J."/>
            <person name="Kwon S.-W."/>
        </authorList>
    </citation>
    <scope>NUCLEOTIDE SEQUENCE [LARGE SCALE GENOMIC DNA]</scope>
    <source>
        <strain evidence="2 3">CFWR-12</strain>
    </source>
</reference>
<sequence length="145" mass="16138">MTERSAPLARLLVFEELRSLQGRLCRAAGDRAWDEFERCFAADGQLRVYEPDGSLAWFALSPHIGATIDVEAGSGTLVVHSFGGELTLRAESRAEAVWAAEYVVGPDGAAAGRPHHGYCRSHQTYLRDGERWVIRSIDLIRRLRD</sequence>
<protein>
    <submittedName>
        <fullName evidence="2">Nuclear transport factor 2 family protein</fullName>
    </submittedName>
</protein>
<feature type="domain" description="SnoaL-like" evidence="1">
    <location>
        <begin position="11"/>
        <end position="136"/>
    </location>
</feature>
<dbReference type="InterPro" id="IPR032710">
    <property type="entry name" value="NTF2-like_dom_sf"/>
</dbReference>
<proteinExistence type="predicted"/>
<gene>
    <name evidence="2" type="ORF">MTO99_04180</name>
</gene>
<dbReference type="RefSeq" id="WP_243557200.1">
    <property type="nucleotide sequence ID" value="NZ_CP094528.1"/>
</dbReference>
<evidence type="ECO:0000259" key="1">
    <source>
        <dbReference type="Pfam" id="PF13577"/>
    </source>
</evidence>
<keyword evidence="3" id="KW-1185">Reference proteome</keyword>
<organism evidence="2 3">
    <name type="scientific">Agromyces larvae</name>
    <dbReference type="NCBI Taxonomy" id="2929802"/>
    <lineage>
        <taxon>Bacteria</taxon>
        <taxon>Bacillati</taxon>
        <taxon>Actinomycetota</taxon>
        <taxon>Actinomycetes</taxon>
        <taxon>Micrococcales</taxon>
        <taxon>Microbacteriaceae</taxon>
        <taxon>Agromyces</taxon>
    </lineage>
</organism>
<dbReference type="Gene3D" id="3.10.450.50">
    <property type="match status" value="1"/>
</dbReference>
<dbReference type="Proteomes" id="UP000832097">
    <property type="component" value="Chromosome"/>
</dbReference>
<evidence type="ECO:0000313" key="2">
    <source>
        <dbReference type="EMBL" id="UOE44986.1"/>
    </source>
</evidence>
<name>A0ABY4C496_9MICO</name>